<comment type="function">
    <text evidence="7">Catalyzes the formation of 6,7-dimethyl-8-ribityllumazine by condensation of 5-amino-6-(D-ribitylamino)uracil with 3,4-dihydroxy-2-butanone 4-phosphate. This is the penultimate step in the biosynthesis of riboflavin.</text>
</comment>
<evidence type="ECO:0000256" key="6">
    <source>
        <dbReference type="ARBA" id="ARBA00048785"/>
    </source>
</evidence>
<dbReference type="HAMAP" id="MF_00178">
    <property type="entry name" value="Lumazine_synth"/>
    <property type="match status" value="1"/>
</dbReference>
<evidence type="ECO:0000256" key="1">
    <source>
        <dbReference type="ARBA" id="ARBA00004917"/>
    </source>
</evidence>
<feature type="binding site" evidence="7">
    <location>
        <begin position="59"/>
        <end position="61"/>
    </location>
    <ligand>
        <name>5-amino-6-(D-ribitylamino)uracil</name>
        <dbReference type="ChEBI" id="CHEBI:15934"/>
    </ligand>
</feature>
<keyword evidence="4 7" id="KW-0686">Riboflavin biosynthesis</keyword>
<dbReference type="Pfam" id="PF00885">
    <property type="entry name" value="DMRL_synthase"/>
    <property type="match status" value="1"/>
</dbReference>
<evidence type="ECO:0000256" key="4">
    <source>
        <dbReference type="ARBA" id="ARBA00022619"/>
    </source>
</evidence>
<gene>
    <name evidence="7 8" type="primary">ribH</name>
    <name evidence="8" type="ORF">GCM10023321_76480</name>
</gene>
<evidence type="ECO:0000256" key="7">
    <source>
        <dbReference type="HAMAP-Rule" id="MF_00178"/>
    </source>
</evidence>
<comment type="catalytic activity">
    <reaction evidence="6 7">
        <text>(2S)-2-hydroxy-3-oxobutyl phosphate + 5-amino-6-(D-ribitylamino)uracil = 6,7-dimethyl-8-(1-D-ribityl)lumazine + phosphate + 2 H2O + H(+)</text>
        <dbReference type="Rhea" id="RHEA:26152"/>
        <dbReference type="ChEBI" id="CHEBI:15377"/>
        <dbReference type="ChEBI" id="CHEBI:15378"/>
        <dbReference type="ChEBI" id="CHEBI:15934"/>
        <dbReference type="ChEBI" id="CHEBI:43474"/>
        <dbReference type="ChEBI" id="CHEBI:58201"/>
        <dbReference type="ChEBI" id="CHEBI:58830"/>
        <dbReference type="EC" id="2.5.1.78"/>
    </reaction>
</comment>
<feature type="binding site" evidence="7">
    <location>
        <position position="114"/>
    </location>
    <ligand>
        <name>5-amino-6-(D-ribitylamino)uracil</name>
        <dbReference type="ChEBI" id="CHEBI:15934"/>
    </ligand>
</feature>
<dbReference type="InterPro" id="IPR002180">
    <property type="entry name" value="LS/RS"/>
</dbReference>
<dbReference type="InterPro" id="IPR034964">
    <property type="entry name" value="LS"/>
</dbReference>
<dbReference type="SUPFAM" id="SSF52121">
    <property type="entry name" value="Lumazine synthase"/>
    <property type="match status" value="1"/>
</dbReference>
<dbReference type="InterPro" id="IPR036467">
    <property type="entry name" value="LS/RS_sf"/>
</dbReference>
<feature type="binding site" evidence="7">
    <location>
        <begin position="86"/>
        <end position="87"/>
    </location>
    <ligand>
        <name>(2S)-2-hydroxy-3-oxobutyl phosphate</name>
        <dbReference type="ChEBI" id="CHEBI:58830"/>
    </ligand>
</feature>
<dbReference type="RefSeq" id="WP_185060611.1">
    <property type="nucleotide sequence ID" value="NZ_BAABJP010000057.1"/>
</dbReference>
<feature type="binding site" evidence="7">
    <location>
        <begin position="81"/>
        <end position="83"/>
    </location>
    <ligand>
        <name>5-amino-6-(D-ribitylamino)uracil</name>
        <dbReference type="ChEBI" id="CHEBI:15934"/>
    </ligand>
</feature>
<dbReference type="NCBIfam" id="TIGR00114">
    <property type="entry name" value="lumazine-synth"/>
    <property type="match status" value="1"/>
</dbReference>
<evidence type="ECO:0000313" key="9">
    <source>
        <dbReference type="Proteomes" id="UP001428817"/>
    </source>
</evidence>
<dbReference type="EC" id="2.5.1.78" evidence="3 7"/>
<feature type="binding site" evidence="7">
    <location>
        <position position="27"/>
    </location>
    <ligand>
        <name>5-amino-6-(D-ribitylamino)uracil</name>
        <dbReference type="ChEBI" id="CHEBI:15934"/>
    </ligand>
</feature>
<accession>A0ABP9RB36</accession>
<organism evidence="8 9">
    <name type="scientific">Pseudonocardia eucalypti</name>
    <dbReference type="NCBI Taxonomy" id="648755"/>
    <lineage>
        <taxon>Bacteria</taxon>
        <taxon>Bacillati</taxon>
        <taxon>Actinomycetota</taxon>
        <taxon>Actinomycetes</taxon>
        <taxon>Pseudonocardiales</taxon>
        <taxon>Pseudonocardiaceae</taxon>
        <taxon>Pseudonocardia</taxon>
    </lineage>
</organism>
<comment type="caution">
    <text evidence="8">The sequence shown here is derived from an EMBL/GenBank/DDBJ whole genome shotgun (WGS) entry which is preliminary data.</text>
</comment>
<dbReference type="PANTHER" id="PTHR21058:SF0">
    <property type="entry name" value="6,7-DIMETHYL-8-RIBITYLLUMAZINE SYNTHASE"/>
    <property type="match status" value="1"/>
</dbReference>
<sequence length="163" mass="16875">MSGEGRPVEEAPLAAGELRLGIVAAQWHPDICEAMLERALAVAKEAGIDQPTVVRVPGSLELPVICQELARGHDAVVALGVVIRGGTPHFDYVCDSVTAGLTRIALDESTPVGNGVLTCNTEEQAVARSGRPGSAEDKGADACTAALRTALALRNLRAGRTAE</sequence>
<reference evidence="9" key="1">
    <citation type="journal article" date="2019" name="Int. J. Syst. Evol. Microbiol.">
        <title>The Global Catalogue of Microorganisms (GCM) 10K type strain sequencing project: providing services to taxonomists for standard genome sequencing and annotation.</title>
        <authorList>
            <consortium name="The Broad Institute Genomics Platform"/>
            <consortium name="The Broad Institute Genome Sequencing Center for Infectious Disease"/>
            <person name="Wu L."/>
            <person name="Ma J."/>
        </authorList>
    </citation>
    <scope>NUCLEOTIDE SEQUENCE [LARGE SCALE GENOMIC DNA]</scope>
    <source>
        <strain evidence="9">JCM 18303</strain>
    </source>
</reference>
<protein>
    <recommendedName>
        <fullName evidence="3 7">6,7-dimethyl-8-ribityllumazine synthase</fullName>
        <shortName evidence="7">DMRL synthase</shortName>
        <shortName evidence="7">LS</shortName>
        <shortName evidence="7">Lumazine synthase</shortName>
        <ecNumber evidence="3 7">2.5.1.78</ecNumber>
    </recommendedName>
</protein>
<evidence type="ECO:0000256" key="5">
    <source>
        <dbReference type="ARBA" id="ARBA00022679"/>
    </source>
</evidence>
<keyword evidence="9" id="KW-1185">Reference proteome</keyword>
<name>A0ABP9RB36_9PSEU</name>
<keyword evidence="5 7" id="KW-0808">Transferase</keyword>
<feature type="active site" description="Proton donor" evidence="7">
    <location>
        <position position="89"/>
    </location>
</feature>
<dbReference type="Proteomes" id="UP001428817">
    <property type="component" value="Unassembled WGS sequence"/>
</dbReference>
<comment type="pathway">
    <text evidence="1 7">Cofactor biosynthesis; riboflavin biosynthesis; riboflavin from 2-hydroxy-3-oxobutyl phosphate and 5-amino-6-(D-ribitylamino)uracil: step 1/2.</text>
</comment>
<dbReference type="PANTHER" id="PTHR21058">
    <property type="entry name" value="6,7-DIMETHYL-8-RIBITYLLUMAZINE SYNTHASE DMRL SYNTHASE LUMAZINE SYNTHASE"/>
    <property type="match status" value="1"/>
</dbReference>
<dbReference type="EMBL" id="BAABJP010000057">
    <property type="protein sequence ID" value="GAA5173882.1"/>
    <property type="molecule type" value="Genomic_DNA"/>
</dbReference>
<evidence type="ECO:0000256" key="3">
    <source>
        <dbReference type="ARBA" id="ARBA00012664"/>
    </source>
</evidence>
<comment type="similarity">
    <text evidence="2 7">Belongs to the DMRL synthase family.</text>
</comment>
<proteinExistence type="inferred from homology"/>
<evidence type="ECO:0000313" key="8">
    <source>
        <dbReference type="EMBL" id="GAA5173882.1"/>
    </source>
</evidence>
<dbReference type="CDD" id="cd09209">
    <property type="entry name" value="Lumazine_synthase-I"/>
    <property type="match status" value="1"/>
</dbReference>
<dbReference type="Gene3D" id="3.40.50.960">
    <property type="entry name" value="Lumazine/riboflavin synthase"/>
    <property type="match status" value="1"/>
</dbReference>
<feature type="binding site" evidence="7">
    <location>
        <position position="128"/>
    </location>
    <ligand>
        <name>(2S)-2-hydroxy-3-oxobutyl phosphate</name>
        <dbReference type="ChEBI" id="CHEBI:58830"/>
    </ligand>
</feature>
<evidence type="ECO:0000256" key="2">
    <source>
        <dbReference type="ARBA" id="ARBA00007424"/>
    </source>
</evidence>